<evidence type="ECO:0000256" key="1">
    <source>
        <dbReference type="SAM" id="SignalP"/>
    </source>
</evidence>
<feature type="chain" id="PRO_5047332777" evidence="1">
    <location>
        <begin position="26"/>
        <end position="487"/>
    </location>
</feature>
<sequence length="487" mass="54715">MKPKRILLMLLVLLLGSVASTVLNAAFAAESGSTGMQLPQEISLTADRTPIYDGIDGNQLYDAAPQTVQVTGAENGWDRKLLNGSKVWFQIKTTNEDKWVLLQNAPFEEQYYDYLVLMQEENLYPARQASMKQSLGTISPQVVRSVYTDGEYYLIETWLGYKWIHPKSSIIQHAEFYGPNSSGLWVHLRTPTPMFRTPDAGSEVAGMLSPQLVQAKITLNNEWLYIDTWEGKRWVNSHVGYPPDLKSEERSMILTDSAIAYEHPDKQARELGRLTPQKVTVFEHGGGWHHIHSDWLGDCWIYQINPEDDPALYIPPAAVIPKEITGVKKTHQYELGAGWRNYPFDLSIVVMNGEMINPEAYFSRGQEVGLRYAIRNVSIDELELNPSTSFTIEITRQLDIGAGRIKPELVWSGKIPASKAVFESGGSEELTFSWDQKDSDGKQVPFGNYSVQIKLPMTIDYTKAGVSEQGEAQLAMLTHFPLLIGAP</sequence>
<organism evidence="2 3">
    <name type="scientific">Paenibacillus radicis</name>
    <name type="common">ex Xue et al. 2023</name>
    <dbReference type="NCBI Taxonomy" id="2972489"/>
    <lineage>
        <taxon>Bacteria</taxon>
        <taxon>Bacillati</taxon>
        <taxon>Bacillota</taxon>
        <taxon>Bacilli</taxon>
        <taxon>Bacillales</taxon>
        <taxon>Paenibacillaceae</taxon>
        <taxon>Paenibacillus</taxon>
    </lineage>
</organism>
<reference evidence="2 3" key="1">
    <citation type="submission" date="2022-08" db="EMBL/GenBank/DDBJ databases">
        <title>Paenibacillus endoradicis sp. nov., Paenibacillus radicibacter sp. nov and Paenibacillus pararadicis sp. nov., three cold-adapted plant growth-promoting bacteria isolated from root of Larix gmelinii in Great Khingan.</title>
        <authorList>
            <person name="Xue H."/>
        </authorList>
    </citation>
    <scope>NUCLEOTIDE SEQUENCE [LARGE SCALE GENOMIC DNA]</scope>
    <source>
        <strain evidence="2 3">N5-1-1-5</strain>
    </source>
</reference>
<evidence type="ECO:0000313" key="2">
    <source>
        <dbReference type="EMBL" id="MCR8635141.1"/>
    </source>
</evidence>
<dbReference type="EMBL" id="JANQBD010000025">
    <property type="protein sequence ID" value="MCR8635141.1"/>
    <property type="molecule type" value="Genomic_DNA"/>
</dbReference>
<dbReference type="Proteomes" id="UP001300012">
    <property type="component" value="Unassembled WGS sequence"/>
</dbReference>
<feature type="signal peptide" evidence="1">
    <location>
        <begin position="1"/>
        <end position="25"/>
    </location>
</feature>
<accession>A0ABT1YPN3</accession>
<keyword evidence="3" id="KW-1185">Reference proteome</keyword>
<name>A0ABT1YPN3_9BACL</name>
<evidence type="ECO:0000313" key="3">
    <source>
        <dbReference type="Proteomes" id="UP001300012"/>
    </source>
</evidence>
<dbReference type="RefSeq" id="WP_258216691.1">
    <property type="nucleotide sequence ID" value="NZ_JANQBD010000025.1"/>
</dbReference>
<proteinExistence type="predicted"/>
<keyword evidence="1" id="KW-0732">Signal</keyword>
<gene>
    <name evidence="2" type="ORF">NV381_28470</name>
</gene>
<protein>
    <submittedName>
        <fullName evidence="2">Uncharacterized protein</fullName>
    </submittedName>
</protein>
<comment type="caution">
    <text evidence="2">The sequence shown here is derived from an EMBL/GenBank/DDBJ whole genome shotgun (WGS) entry which is preliminary data.</text>
</comment>